<keyword evidence="2" id="KW-1185">Reference proteome</keyword>
<evidence type="ECO:0008006" key="3">
    <source>
        <dbReference type="Google" id="ProtNLM"/>
    </source>
</evidence>
<accession>A0ABS1EP62</accession>
<evidence type="ECO:0000313" key="1">
    <source>
        <dbReference type="EMBL" id="MBK1811063.1"/>
    </source>
</evidence>
<dbReference type="SUPFAM" id="SSF55729">
    <property type="entry name" value="Acyl-CoA N-acyltransferases (Nat)"/>
    <property type="match status" value="1"/>
</dbReference>
<dbReference type="InterPro" id="IPR016181">
    <property type="entry name" value="Acyl_CoA_acyltransferase"/>
</dbReference>
<evidence type="ECO:0000313" key="2">
    <source>
        <dbReference type="Proteomes" id="UP000596739"/>
    </source>
</evidence>
<protein>
    <recommendedName>
        <fullName evidence="3">N-acetyltransferase domain-containing protein</fullName>
    </recommendedName>
</protein>
<gene>
    <name evidence="1" type="ORF">JHL18_10530</name>
</gene>
<sequence length="105" mass="12114">MEYKIEEMKPSDWDQVREIYLEGIRTGLATFQTEAPNWEEWNKGHLESCRLVVRLEDEVMGWVALSPSSISCGITYTRRRSWRSVYSNHGLCIYGASLQNGIILG</sequence>
<dbReference type="Gene3D" id="3.40.630.30">
    <property type="match status" value="1"/>
</dbReference>
<proteinExistence type="predicted"/>
<organism evidence="1 2">
    <name type="scientific">Clostridium yunnanense</name>
    <dbReference type="NCBI Taxonomy" id="2800325"/>
    <lineage>
        <taxon>Bacteria</taxon>
        <taxon>Bacillati</taxon>
        <taxon>Bacillota</taxon>
        <taxon>Clostridia</taxon>
        <taxon>Eubacteriales</taxon>
        <taxon>Clostridiaceae</taxon>
        <taxon>Clostridium</taxon>
    </lineage>
</organism>
<dbReference type="EMBL" id="JAENHN010000032">
    <property type="protein sequence ID" value="MBK1811063.1"/>
    <property type="molecule type" value="Genomic_DNA"/>
</dbReference>
<comment type="caution">
    <text evidence="1">The sequence shown here is derived from an EMBL/GenBank/DDBJ whole genome shotgun (WGS) entry which is preliminary data.</text>
</comment>
<name>A0ABS1EP62_9CLOT</name>
<dbReference type="RefSeq" id="WP_200268905.1">
    <property type="nucleotide sequence ID" value="NZ_JAENHN010000032.1"/>
</dbReference>
<reference evidence="2" key="1">
    <citation type="submission" date="2021-01" db="EMBL/GenBank/DDBJ databases">
        <title>Genome public.</title>
        <authorList>
            <person name="Liu C."/>
            <person name="Sun Q."/>
        </authorList>
    </citation>
    <scope>NUCLEOTIDE SEQUENCE [LARGE SCALE GENOMIC DNA]</scope>
    <source>
        <strain evidence="2">YIM B02505</strain>
    </source>
</reference>
<dbReference type="Proteomes" id="UP000596739">
    <property type="component" value="Unassembled WGS sequence"/>
</dbReference>